<organism evidence="3 4">
    <name type="scientific">Marasmiellus scandens</name>
    <dbReference type="NCBI Taxonomy" id="2682957"/>
    <lineage>
        <taxon>Eukaryota</taxon>
        <taxon>Fungi</taxon>
        <taxon>Dikarya</taxon>
        <taxon>Basidiomycota</taxon>
        <taxon>Agaricomycotina</taxon>
        <taxon>Agaricomycetes</taxon>
        <taxon>Agaricomycetidae</taxon>
        <taxon>Agaricales</taxon>
        <taxon>Marasmiineae</taxon>
        <taxon>Omphalotaceae</taxon>
        <taxon>Marasmiellus</taxon>
    </lineage>
</organism>
<evidence type="ECO:0000313" key="3">
    <source>
        <dbReference type="EMBL" id="KAK7461962.1"/>
    </source>
</evidence>
<feature type="signal peptide" evidence="2">
    <location>
        <begin position="1"/>
        <end position="21"/>
    </location>
</feature>
<gene>
    <name evidence="3" type="ORF">VKT23_008394</name>
</gene>
<protein>
    <submittedName>
        <fullName evidence="3">Uncharacterized protein</fullName>
    </submittedName>
</protein>
<feature type="region of interest" description="Disordered" evidence="1">
    <location>
        <begin position="129"/>
        <end position="150"/>
    </location>
</feature>
<dbReference type="EMBL" id="JBANRG010000012">
    <property type="protein sequence ID" value="KAK7461962.1"/>
    <property type="molecule type" value="Genomic_DNA"/>
</dbReference>
<feature type="compositionally biased region" description="Low complexity" evidence="1">
    <location>
        <begin position="130"/>
        <end position="141"/>
    </location>
</feature>
<proteinExistence type="predicted"/>
<keyword evidence="4" id="KW-1185">Reference proteome</keyword>
<keyword evidence="2" id="KW-0732">Signal</keyword>
<reference evidence="3 4" key="1">
    <citation type="submission" date="2024-01" db="EMBL/GenBank/DDBJ databases">
        <title>A draft genome for the cacao thread blight pathogen Marasmiellus scandens.</title>
        <authorList>
            <person name="Baruah I.K."/>
            <person name="Leung J."/>
            <person name="Bukari Y."/>
            <person name="Amoako-Attah I."/>
            <person name="Meinhardt L.W."/>
            <person name="Bailey B.A."/>
            <person name="Cohen S.P."/>
        </authorList>
    </citation>
    <scope>NUCLEOTIDE SEQUENCE [LARGE SCALE GENOMIC DNA]</scope>
    <source>
        <strain evidence="3 4">GH-19</strain>
    </source>
</reference>
<dbReference type="Proteomes" id="UP001498398">
    <property type="component" value="Unassembled WGS sequence"/>
</dbReference>
<evidence type="ECO:0000313" key="4">
    <source>
        <dbReference type="Proteomes" id="UP001498398"/>
    </source>
</evidence>
<evidence type="ECO:0000256" key="2">
    <source>
        <dbReference type="SAM" id="SignalP"/>
    </source>
</evidence>
<accession>A0ABR1JLE4</accession>
<name>A0ABR1JLE4_9AGAR</name>
<comment type="caution">
    <text evidence="3">The sequence shown here is derived from an EMBL/GenBank/DDBJ whole genome shotgun (WGS) entry which is preliminary data.</text>
</comment>
<evidence type="ECO:0000256" key="1">
    <source>
        <dbReference type="SAM" id="MobiDB-lite"/>
    </source>
</evidence>
<feature type="chain" id="PRO_5047285449" evidence="2">
    <location>
        <begin position="22"/>
        <end position="343"/>
    </location>
</feature>
<sequence>MYFWWLKTFIVVLSLTLIVNGRLFADVVSGDSATVSQCSEVQISFGGGTSPYSFDVWSYTDQEYVADTWTTDSAGTAIWSVQHSVDSVLYLIVTDSRGMYVQTHPFRVSSSSSCDSTIPEFQRTDQDAFSTATSPTAPAPTGITNSGADTPVPTELDDCGDRASCSFKPTSTGSTYPQQTLLGDAFDNCGKGNITVKETFSGSVTITNNWSVNIDGQFSLPELLKIDVSTSSGHSEGVTMTQSHEYNVTPGIRVALVGTATFDAVFGTVTVNYHINDSSSPVDAIYFQKDSQPPVVSLKVISCDESWPVWNATALSDDNVLPNGAIRAVDWVRFRKPMGIDLE</sequence>